<evidence type="ECO:0000313" key="2">
    <source>
        <dbReference type="Proteomes" id="UP000184932"/>
    </source>
</evidence>
<accession>A0A1N6EUP9</accession>
<protein>
    <submittedName>
        <fullName evidence="1">Uncharacterized protein</fullName>
    </submittedName>
</protein>
<keyword evidence="2" id="KW-1185">Reference proteome</keyword>
<gene>
    <name evidence="1" type="ORF">SAMN05444002_1117</name>
</gene>
<dbReference type="AlphaFoldDB" id="A0A1N6EUP9"/>
<proteinExistence type="predicted"/>
<sequence>MTNRLAIIVFALILAALLADGLLNDAAATLFLLKKFAALTEWMAFWR</sequence>
<name>A0A1N6EUP9_9RHOB</name>
<dbReference type="EMBL" id="FSRL01000001">
    <property type="protein sequence ID" value="SIN86727.1"/>
    <property type="molecule type" value="Genomic_DNA"/>
</dbReference>
<evidence type="ECO:0000313" key="1">
    <source>
        <dbReference type="EMBL" id="SIN86727.1"/>
    </source>
</evidence>
<reference evidence="2" key="1">
    <citation type="submission" date="2016-11" db="EMBL/GenBank/DDBJ databases">
        <authorList>
            <person name="Varghese N."/>
            <person name="Submissions S."/>
        </authorList>
    </citation>
    <scope>NUCLEOTIDE SEQUENCE [LARGE SCALE GENOMIC DNA]</scope>
    <source>
        <strain evidence="2">DSM 29440</strain>
    </source>
</reference>
<dbReference type="Proteomes" id="UP000184932">
    <property type="component" value="Unassembled WGS sequence"/>
</dbReference>
<organism evidence="1 2">
    <name type="scientific">Vannielia litorea</name>
    <dbReference type="NCBI Taxonomy" id="1217970"/>
    <lineage>
        <taxon>Bacteria</taxon>
        <taxon>Pseudomonadati</taxon>
        <taxon>Pseudomonadota</taxon>
        <taxon>Alphaproteobacteria</taxon>
        <taxon>Rhodobacterales</taxon>
        <taxon>Paracoccaceae</taxon>
        <taxon>Vannielia</taxon>
    </lineage>
</organism>
<dbReference type="RefSeq" id="WP_074255222.1">
    <property type="nucleotide sequence ID" value="NZ_FSRL01000001.1"/>
</dbReference>